<evidence type="ECO:0000313" key="2">
    <source>
        <dbReference type="WBParaSite" id="ACRNAN_scaffold5561.g15253.t1"/>
    </source>
</evidence>
<keyword evidence="1" id="KW-1185">Reference proteome</keyword>
<evidence type="ECO:0000313" key="1">
    <source>
        <dbReference type="Proteomes" id="UP000887540"/>
    </source>
</evidence>
<reference evidence="2" key="1">
    <citation type="submission" date="2022-11" db="UniProtKB">
        <authorList>
            <consortium name="WormBaseParasite"/>
        </authorList>
    </citation>
    <scope>IDENTIFICATION</scope>
</reference>
<protein>
    <submittedName>
        <fullName evidence="2">Secreted protein</fullName>
    </submittedName>
</protein>
<dbReference type="Proteomes" id="UP000887540">
    <property type="component" value="Unplaced"/>
</dbReference>
<organism evidence="1 2">
    <name type="scientific">Acrobeloides nanus</name>
    <dbReference type="NCBI Taxonomy" id="290746"/>
    <lineage>
        <taxon>Eukaryota</taxon>
        <taxon>Metazoa</taxon>
        <taxon>Ecdysozoa</taxon>
        <taxon>Nematoda</taxon>
        <taxon>Chromadorea</taxon>
        <taxon>Rhabditida</taxon>
        <taxon>Tylenchina</taxon>
        <taxon>Cephalobomorpha</taxon>
        <taxon>Cephaloboidea</taxon>
        <taxon>Cephalobidae</taxon>
        <taxon>Acrobeloides</taxon>
    </lineage>
</organism>
<name>A0A914E535_9BILA</name>
<sequence>MHFRWIFARTPAAPILPVTTTGLVSFRGRTINLCAISIYKRRMERKLRKARRQIFYLITCNDHRACLLQRPYNLSNIRWNCIQQGRPCVGWNRDGQGETIG</sequence>
<proteinExistence type="predicted"/>
<dbReference type="AlphaFoldDB" id="A0A914E535"/>
<accession>A0A914E535</accession>
<dbReference type="WBParaSite" id="ACRNAN_scaffold5561.g15253.t1">
    <property type="protein sequence ID" value="ACRNAN_scaffold5561.g15253.t1"/>
    <property type="gene ID" value="ACRNAN_scaffold5561.g15253"/>
</dbReference>